<dbReference type="Pfam" id="PF00728">
    <property type="entry name" value="Glyco_hydro_20"/>
    <property type="match status" value="1"/>
</dbReference>
<dbReference type="PANTHER" id="PTHR22600">
    <property type="entry name" value="BETA-HEXOSAMINIDASE"/>
    <property type="match status" value="1"/>
</dbReference>
<dbReference type="PANTHER" id="PTHR22600:SF57">
    <property type="entry name" value="BETA-N-ACETYLHEXOSAMINIDASE"/>
    <property type="match status" value="1"/>
</dbReference>
<evidence type="ECO:0000259" key="8">
    <source>
        <dbReference type="Pfam" id="PF02838"/>
    </source>
</evidence>
<dbReference type="Gene3D" id="3.20.20.80">
    <property type="entry name" value="Glycosidases"/>
    <property type="match status" value="1"/>
</dbReference>
<evidence type="ECO:0000256" key="6">
    <source>
        <dbReference type="SAM" id="Phobius"/>
    </source>
</evidence>
<dbReference type="SUPFAM" id="SSF51445">
    <property type="entry name" value="(Trans)glycosidases"/>
    <property type="match status" value="1"/>
</dbReference>
<protein>
    <recommendedName>
        <fullName evidence="3">beta-N-acetylhexosaminidase</fullName>
        <ecNumber evidence="3">3.2.1.52</ecNumber>
    </recommendedName>
</protein>
<gene>
    <name evidence="9" type="ORF">HPE63_14080</name>
</gene>
<keyword evidence="4" id="KW-0378">Hydrolase</keyword>
<keyword evidence="5" id="KW-0326">Glycosidase</keyword>
<keyword evidence="6" id="KW-0812">Transmembrane</keyword>
<accession>A0ABR7VFW9</accession>
<dbReference type="Pfam" id="PF02838">
    <property type="entry name" value="Glyco_hydro_20b"/>
    <property type="match status" value="1"/>
</dbReference>
<evidence type="ECO:0000256" key="3">
    <source>
        <dbReference type="ARBA" id="ARBA00012663"/>
    </source>
</evidence>
<keyword evidence="6" id="KW-1133">Transmembrane helix</keyword>
<dbReference type="Gene3D" id="3.30.379.10">
    <property type="entry name" value="Chitobiase/beta-hexosaminidase domain 2-like"/>
    <property type="match status" value="1"/>
</dbReference>
<dbReference type="InterPro" id="IPR015882">
    <property type="entry name" value="HEX_bac_N"/>
</dbReference>
<evidence type="ECO:0000313" key="10">
    <source>
        <dbReference type="Proteomes" id="UP000598350"/>
    </source>
</evidence>
<keyword evidence="6" id="KW-0472">Membrane</keyword>
<dbReference type="EC" id="3.2.1.52" evidence="3"/>
<proteinExistence type="inferred from homology"/>
<dbReference type="InterPro" id="IPR029018">
    <property type="entry name" value="Hex-like_dom2"/>
</dbReference>
<evidence type="ECO:0000256" key="2">
    <source>
        <dbReference type="ARBA" id="ARBA00006285"/>
    </source>
</evidence>
<evidence type="ECO:0000256" key="1">
    <source>
        <dbReference type="ARBA" id="ARBA00001231"/>
    </source>
</evidence>
<reference evidence="9 10" key="1">
    <citation type="submission" date="2020-05" db="EMBL/GenBank/DDBJ databases">
        <title>The draft genome sequence of Maribacter arenosus CAU 1321.</title>
        <authorList>
            <person name="Mu L."/>
        </authorList>
    </citation>
    <scope>NUCLEOTIDE SEQUENCE [LARGE SCALE GENOMIC DNA]</scope>
    <source>
        <strain evidence="9 10">CAU 1321</strain>
    </source>
</reference>
<organism evidence="9 10">
    <name type="scientific">Maribacter arenosus</name>
    <dbReference type="NCBI Taxonomy" id="1854708"/>
    <lineage>
        <taxon>Bacteria</taxon>
        <taxon>Pseudomonadati</taxon>
        <taxon>Bacteroidota</taxon>
        <taxon>Flavobacteriia</taxon>
        <taxon>Flavobacteriales</taxon>
        <taxon>Flavobacteriaceae</taxon>
        <taxon>Maribacter</taxon>
    </lineage>
</organism>
<evidence type="ECO:0000256" key="5">
    <source>
        <dbReference type="ARBA" id="ARBA00023295"/>
    </source>
</evidence>
<dbReference type="InterPro" id="IPR017853">
    <property type="entry name" value="GH"/>
</dbReference>
<evidence type="ECO:0000259" key="7">
    <source>
        <dbReference type="Pfam" id="PF00728"/>
    </source>
</evidence>
<dbReference type="InterPro" id="IPR025705">
    <property type="entry name" value="Beta_hexosaminidase_sua/sub"/>
</dbReference>
<comment type="catalytic activity">
    <reaction evidence="1">
        <text>Hydrolysis of terminal non-reducing N-acetyl-D-hexosamine residues in N-acetyl-beta-D-hexosaminides.</text>
        <dbReference type="EC" id="3.2.1.52"/>
    </reaction>
</comment>
<dbReference type="CDD" id="cd06565">
    <property type="entry name" value="GH20_GcnA-like"/>
    <property type="match status" value="1"/>
</dbReference>
<comment type="caution">
    <text evidence="9">The sequence shown here is derived from an EMBL/GenBank/DDBJ whole genome shotgun (WGS) entry which is preliminary data.</text>
</comment>
<evidence type="ECO:0000256" key="4">
    <source>
        <dbReference type="ARBA" id="ARBA00022801"/>
    </source>
</evidence>
<name>A0ABR7VFW9_9FLAO</name>
<keyword evidence="10" id="KW-1185">Reference proteome</keyword>
<sequence length="728" mass="84149">MKRILKITGYILLGLIVLIVGIGVYLNARYNKANEELIKEETSLSDSNASFYHFEFENDSISEWSMLPRPKKVIPEKGQFRWPQRWQVISNEPEAKDWVSRLLGNGNNEDRSEAPIKFIKNEYLATEGYTLRILPAGIEIMYSSSAGAYYALVTLHHLKIQFPEIMECVTVQDEPDLSIRGVMLDISRDKVPKMNTLKEIVDIISLLKYNHIQLYVEGFSFGYPSFKELWEGKETPITPEEIRELDAYCKERFIELVPNQNSLGHMQPWLETEQYAHLAECPEGYDIMPMRKMKTTLDPTNAESIELIERMMHDLLPNFSSNKFNANLDEPFELGKCKNATLAEEIGIGQLYLDYVMKVYDLAKAEGKEFWMWGDIIGKHPELLDMLPKDITVLEWGYEAEHPFDLNTKGIKEQGLDFMVCPGTSSWMTLTGRTDNMLGNIENAVLSGLKNGARGMLLTDWGDMGHWQYQPISYPGFAYAGAISWNSRTSRNLPLKRYLNTYIFEDKNQELANVVMEMGRSYHFEESHLPNMSHNFMAYQFGIADPVLENTIYSAIEKKLPEFVGEAFIEKIKGRFENKKMFEIEALNKHLDNLETELNGHIDEGSITSTNGTNNEIRNELRNGIEMVRLGAEIRNYGQQKENRTSEERIFHLTEMQERLALIQKEHRRLWLLRNKEGGLDRSMKPFQNLENQINNLLKIEHGGEFGKQMERMKEKLISGGANWYLEK</sequence>
<dbReference type="PRINTS" id="PR00738">
    <property type="entry name" value="GLHYDRLASE20"/>
</dbReference>
<dbReference type="InterPro" id="IPR015883">
    <property type="entry name" value="Glyco_hydro_20_cat"/>
</dbReference>
<evidence type="ECO:0000313" key="9">
    <source>
        <dbReference type="EMBL" id="MBD0851806.1"/>
    </source>
</evidence>
<feature type="transmembrane region" description="Helical" evidence="6">
    <location>
        <begin position="7"/>
        <end position="26"/>
    </location>
</feature>
<feature type="domain" description="Beta-hexosaminidase bacterial type N-terminal" evidence="8">
    <location>
        <begin position="66"/>
        <end position="173"/>
    </location>
</feature>
<dbReference type="RefSeq" id="WP_188314934.1">
    <property type="nucleotide sequence ID" value="NZ_JABTCG010000005.1"/>
</dbReference>
<dbReference type="Proteomes" id="UP000598350">
    <property type="component" value="Unassembled WGS sequence"/>
</dbReference>
<comment type="similarity">
    <text evidence="2">Belongs to the glycosyl hydrolase 20 family.</text>
</comment>
<dbReference type="EMBL" id="JABTCG010000005">
    <property type="protein sequence ID" value="MBD0851806.1"/>
    <property type="molecule type" value="Genomic_DNA"/>
</dbReference>
<dbReference type="SUPFAM" id="SSF55545">
    <property type="entry name" value="beta-N-acetylhexosaminidase-like domain"/>
    <property type="match status" value="1"/>
</dbReference>
<feature type="domain" description="Glycoside hydrolase family 20 catalytic" evidence="7">
    <location>
        <begin position="180"/>
        <end position="428"/>
    </location>
</feature>